<accession>A0ABD6B631</accession>
<organism evidence="2 3">
    <name type="scientific">Halolamina salina</name>
    <dbReference type="NCBI Taxonomy" id="1220023"/>
    <lineage>
        <taxon>Archaea</taxon>
        <taxon>Methanobacteriati</taxon>
        <taxon>Methanobacteriota</taxon>
        <taxon>Stenosarchaea group</taxon>
        <taxon>Halobacteria</taxon>
        <taxon>Halobacteriales</taxon>
        <taxon>Haloferacaceae</taxon>
    </lineage>
</organism>
<comment type="caution">
    <text evidence="2">The sequence shown here is derived from an EMBL/GenBank/DDBJ whole genome shotgun (WGS) entry which is preliminary data.</text>
</comment>
<evidence type="ECO:0000256" key="1">
    <source>
        <dbReference type="SAM" id="MobiDB-lite"/>
    </source>
</evidence>
<sequence length="187" mass="18966">MERRTFLAGTAAALSTVAGCVGDAPETPDGGAEPTDTDGGTDTETPETDTPEDGTPDDTDTPTETPSGASTAIVSRSLEQQGDCDSPGSASIAADGATVTVEGCIVGRNGCTYPALESARYDADADELTVRVVAEDKSDPDESCTQALVSRGYVVTVEFDGARPGTTTVVHDGAEGQRQVAQSSTGE</sequence>
<keyword evidence="3" id="KW-1185">Reference proteome</keyword>
<feature type="compositionally biased region" description="Acidic residues" evidence="1">
    <location>
        <begin position="35"/>
        <end position="61"/>
    </location>
</feature>
<evidence type="ECO:0000313" key="2">
    <source>
        <dbReference type="EMBL" id="MFD1526397.1"/>
    </source>
</evidence>
<feature type="region of interest" description="Disordered" evidence="1">
    <location>
        <begin position="18"/>
        <end position="92"/>
    </location>
</feature>
<dbReference type="EMBL" id="JBHUDH010000092">
    <property type="protein sequence ID" value="MFD1526397.1"/>
    <property type="molecule type" value="Genomic_DNA"/>
</dbReference>
<evidence type="ECO:0000313" key="3">
    <source>
        <dbReference type="Proteomes" id="UP001597111"/>
    </source>
</evidence>
<protein>
    <recommendedName>
        <fullName evidence="4">Tat (Twin-arginine translocation) pathway signal sequence</fullName>
    </recommendedName>
</protein>
<dbReference type="PROSITE" id="PS51257">
    <property type="entry name" value="PROKAR_LIPOPROTEIN"/>
    <property type="match status" value="1"/>
</dbReference>
<dbReference type="AlphaFoldDB" id="A0ABD6B631"/>
<evidence type="ECO:0008006" key="4">
    <source>
        <dbReference type="Google" id="ProtNLM"/>
    </source>
</evidence>
<proteinExistence type="predicted"/>
<name>A0ABD6B631_9EURY</name>
<dbReference type="Proteomes" id="UP001597111">
    <property type="component" value="Unassembled WGS sequence"/>
</dbReference>
<feature type="region of interest" description="Disordered" evidence="1">
    <location>
        <begin position="167"/>
        <end position="187"/>
    </location>
</feature>
<dbReference type="RefSeq" id="WP_379730537.1">
    <property type="nucleotide sequence ID" value="NZ_JBHSWZ010000007.1"/>
</dbReference>
<gene>
    <name evidence="2" type="ORF">ACFR9S_08815</name>
</gene>
<reference evidence="2 3" key="1">
    <citation type="journal article" date="2019" name="Int. J. Syst. Evol. Microbiol.">
        <title>The Global Catalogue of Microorganisms (GCM) 10K type strain sequencing project: providing services to taxonomists for standard genome sequencing and annotation.</title>
        <authorList>
            <consortium name="The Broad Institute Genomics Platform"/>
            <consortium name="The Broad Institute Genome Sequencing Center for Infectious Disease"/>
            <person name="Wu L."/>
            <person name="Ma J."/>
        </authorList>
    </citation>
    <scope>NUCLEOTIDE SEQUENCE [LARGE SCALE GENOMIC DNA]</scope>
    <source>
        <strain evidence="2 3">CGMCC 1.12285</strain>
    </source>
</reference>
<feature type="compositionally biased region" description="Polar residues" evidence="1">
    <location>
        <begin position="67"/>
        <end position="80"/>
    </location>
</feature>